<protein>
    <submittedName>
        <fullName evidence="2">Phosphotransferase</fullName>
    </submittedName>
</protein>
<evidence type="ECO:0000313" key="2">
    <source>
        <dbReference type="EMBL" id="MFD0850780.1"/>
    </source>
</evidence>
<organism evidence="2 3">
    <name type="scientific">Actinomadura adrarensis</name>
    <dbReference type="NCBI Taxonomy" id="1819600"/>
    <lineage>
        <taxon>Bacteria</taxon>
        <taxon>Bacillati</taxon>
        <taxon>Actinomycetota</taxon>
        <taxon>Actinomycetes</taxon>
        <taxon>Streptosporangiales</taxon>
        <taxon>Thermomonosporaceae</taxon>
        <taxon>Actinomadura</taxon>
    </lineage>
</organism>
<reference evidence="3" key="1">
    <citation type="journal article" date="2019" name="Int. J. Syst. Evol. Microbiol.">
        <title>The Global Catalogue of Microorganisms (GCM) 10K type strain sequencing project: providing services to taxonomists for standard genome sequencing and annotation.</title>
        <authorList>
            <consortium name="The Broad Institute Genomics Platform"/>
            <consortium name="The Broad Institute Genome Sequencing Center for Infectious Disease"/>
            <person name="Wu L."/>
            <person name="Ma J."/>
        </authorList>
    </citation>
    <scope>NUCLEOTIDE SEQUENCE [LARGE SCALE GENOMIC DNA]</scope>
    <source>
        <strain evidence="3">JCM 31696</strain>
    </source>
</reference>
<proteinExistence type="predicted"/>
<sequence length="262" mass="29078">MRVDVEMPLSGGGVTGGVVRVGETVRRPYRAHSAAVHGVLRHLEAVGFAGAPRVLGVDEQGREILSWVEGETPGRPLPAYAVSDEALRGVGELLRSYHDAVVSYGVPDEGWDEQASRTDAEPELIGHCDVTPENVVFRDGRPIALIDFDLARPTTRLFDVVTSLRHWAPLADPADRDWRLYGVDVPGRVRLFCDAYGLGRGERRLVVATAWARFERSYEAMRQAAEQGGAWARLWDEGAGSRVRRAQDWLECHWEELDARLA</sequence>
<accession>A0ABW3C8E0</accession>
<dbReference type="Gene3D" id="3.90.1200.10">
    <property type="match status" value="1"/>
</dbReference>
<evidence type="ECO:0000259" key="1">
    <source>
        <dbReference type="Pfam" id="PF01636"/>
    </source>
</evidence>
<gene>
    <name evidence="2" type="ORF">ACFQ07_00875</name>
</gene>
<dbReference type="InterPro" id="IPR002575">
    <property type="entry name" value="Aminoglycoside_PTrfase"/>
</dbReference>
<feature type="domain" description="Aminoglycoside phosphotransferase" evidence="1">
    <location>
        <begin position="118"/>
        <end position="192"/>
    </location>
</feature>
<name>A0ABW3C8E0_9ACTN</name>
<dbReference type="InterPro" id="IPR011009">
    <property type="entry name" value="Kinase-like_dom_sf"/>
</dbReference>
<dbReference type="Proteomes" id="UP001597083">
    <property type="component" value="Unassembled WGS sequence"/>
</dbReference>
<dbReference type="EMBL" id="JBHTIR010000116">
    <property type="protein sequence ID" value="MFD0850780.1"/>
    <property type="molecule type" value="Genomic_DNA"/>
</dbReference>
<comment type="caution">
    <text evidence="2">The sequence shown here is derived from an EMBL/GenBank/DDBJ whole genome shotgun (WGS) entry which is preliminary data.</text>
</comment>
<evidence type="ECO:0000313" key="3">
    <source>
        <dbReference type="Proteomes" id="UP001597083"/>
    </source>
</evidence>
<dbReference type="SUPFAM" id="SSF56112">
    <property type="entry name" value="Protein kinase-like (PK-like)"/>
    <property type="match status" value="1"/>
</dbReference>
<dbReference type="Pfam" id="PF01636">
    <property type="entry name" value="APH"/>
    <property type="match status" value="1"/>
</dbReference>
<keyword evidence="3" id="KW-1185">Reference proteome</keyword>